<dbReference type="RefSeq" id="WP_089201040.1">
    <property type="nucleotide sequence ID" value="NZ_NHRJ02000012.1"/>
</dbReference>
<feature type="domain" description="Copper amine oxidase-like N-terminal" evidence="1">
    <location>
        <begin position="27"/>
        <end position="81"/>
    </location>
</feature>
<dbReference type="SUPFAM" id="SSF55383">
    <property type="entry name" value="Copper amine oxidase, domain N"/>
    <property type="match status" value="1"/>
</dbReference>
<evidence type="ECO:0000313" key="3">
    <source>
        <dbReference type="Proteomes" id="UP000214746"/>
    </source>
</evidence>
<keyword evidence="3" id="KW-1185">Reference proteome</keyword>
<dbReference type="Proteomes" id="UP000214746">
    <property type="component" value="Unassembled WGS sequence"/>
</dbReference>
<protein>
    <submittedName>
        <fullName evidence="2">DUF4309 domain-containing protein</fullName>
    </submittedName>
</protein>
<dbReference type="EMBL" id="NHRJ02000012">
    <property type="protein sequence ID" value="PZE19866.1"/>
    <property type="molecule type" value="Genomic_DNA"/>
</dbReference>
<name>A0A2W1NQ68_PAEXE</name>
<dbReference type="AlphaFoldDB" id="A0A2W1NQ68"/>
<dbReference type="InterPro" id="IPR036582">
    <property type="entry name" value="Mao_N_sf"/>
</dbReference>
<organism evidence="2 3">
    <name type="scientific">Paenibacillus xerothermodurans</name>
    <dbReference type="NCBI Taxonomy" id="1977292"/>
    <lineage>
        <taxon>Bacteria</taxon>
        <taxon>Bacillati</taxon>
        <taxon>Bacillota</taxon>
        <taxon>Bacilli</taxon>
        <taxon>Bacillales</taxon>
        <taxon>Paenibacillaceae</taxon>
        <taxon>Paenibacillus</taxon>
    </lineage>
</organism>
<proteinExistence type="predicted"/>
<dbReference type="InterPro" id="IPR012854">
    <property type="entry name" value="Cu_amine_oxidase-like_N"/>
</dbReference>
<dbReference type="OrthoDB" id="2588665at2"/>
<dbReference type="Pfam" id="PF07833">
    <property type="entry name" value="Cu_amine_oxidN1"/>
    <property type="match status" value="1"/>
</dbReference>
<evidence type="ECO:0000259" key="1">
    <source>
        <dbReference type="Pfam" id="PF07833"/>
    </source>
</evidence>
<accession>A0A2W1NQ68</accession>
<reference evidence="2" key="1">
    <citation type="submission" date="2018-06" db="EMBL/GenBank/DDBJ databases">
        <title>Paenibacillus xerothermodurans sp. nov. an extremely dry heat resistant spore forming bacterium isolated from the soil of Cape Canaveral, Florida.</title>
        <authorList>
            <person name="Seuylemezian A."/>
            <person name="Kaur N."/>
            <person name="Patil P."/>
            <person name="Patil P."/>
            <person name="Mayilraj S."/>
            <person name="Vaishampayan P."/>
        </authorList>
    </citation>
    <scope>NUCLEOTIDE SEQUENCE [LARGE SCALE GENOMIC DNA]</scope>
    <source>
        <strain evidence="2">ATCC 27380</strain>
    </source>
</reference>
<gene>
    <name evidence="2" type="ORF">CBW46_016200</name>
</gene>
<evidence type="ECO:0000313" key="2">
    <source>
        <dbReference type="EMBL" id="PZE19866.1"/>
    </source>
</evidence>
<sequence length="235" mass="25858">MKYEKKDVYFGIILGVSASSTTAVFAADTIQAYLYPVKVIFNGEEQKIPEESSVINYNNQAYVPLRFVSEKIGATVGYQEGATVEETKITLDFTKQGATEVNNLIVDKELISIASQGKLQGIDIPLGTSKEELINKLGEPDSIKKANSEEYKYGRTTFYIYRDTVNVIDAELDLSPAEVKSILGKPHIDGMSDAGVTQYLVGYEADPNYLCFSYTSEESKSGVLRLKNPKGSSSQ</sequence>
<comment type="caution">
    <text evidence="2">The sequence shown here is derived from an EMBL/GenBank/DDBJ whole genome shotgun (WGS) entry which is preliminary data.</text>
</comment>